<organism evidence="2 3">
    <name type="scientific">Thalassotalea litorea</name>
    <dbReference type="NCBI Taxonomy" id="2020715"/>
    <lineage>
        <taxon>Bacteria</taxon>
        <taxon>Pseudomonadati</taxon>
        <taxon>Pseudomonadota</taxon>
        <taxon>Gammaproteobacteria</taxon>
        <taxon>Alteromonadales</taxon>
        <taxon>Colwelliaceae</taxon>
        <taxon>Thalassotalea</taxon>
    </lineage>
</organism>
<dbReference type="RefSeq" id="WP_138318307.1">
    <property type="nucleotide sequence ID" value="NZ_VCBC01000002.1"/>
</dbReference>
<feature type="transmembrane region" description="Helical" evidence="1">
    <location>
        <begin position="137"/>
        <end position="158"/>
    </location>
</feature>
<dbReference type="Proteomes" id="UP000307790">
    <property type="component" value="Unassembled WGS sequence"/>
</dbReference>
<proteinExistence type="predicted"/>
<accession>A0A5R9IQA0</accession>
<comment type="caution">
    <text evidence="2">The sequence shown here is derived from an EMBL/GenBank/DDBJ whole genome shotgun (WGS) entry which is preliminary data.</text>
</comment>
<feature type="transmembrane region" description="Helical" evidence="1">
    <location>
        <begin position="170"/>
        <end position="192"/>
    </location>
</feature>
<gene>
    <name evidence="2" type="ORF">FE810_01785</name>
</gene>
<reference evidence="2 3" key="1">
    <citation type="submission" date="2019-05" db="EMBL/GenBank/DDBJ databases">
        <title>Genome sequences of Thalassotalea litorea 1K03283.</title>
        <authorList>
            <person name="Zhang D."/>
        </authorList>
    </citation>
    <scope>NUCLEOTIDE SEQUENCE [LARGE SCALE GENOMIC DNA]</scope>
    <source>
        <strain evidence="2 3">MCCC 1K03283</strain>
    </source>
</reference>
<keyword evidence="1" id="KW-0812">Transmembrane</keyword>
<feature type="transmembrane region" description="Helical" evidence="1">
    <location>
        <begin position="107"/>
        <end position="125"/>
    </location>
</feature>
<protein>
    <submittedName>
        <fullName evidence="2">Uncharacterized protein</fullName>
    </submittedName>
</protein>
<evidence type="ECO:0000256" key="1">
    <source>
        <dbReference type="SAM" id="Phobius"/>
    </source>
</evidence>
<keyword evidence="1" id="KW-0472">Membrane</keyword>
<dbReference type="AlphaFoldDB" id="A0A5R9IQA0"/>
<evidence type="ECO:0000313" key="2">
    <source>
        <dbReference type="EMBL" id="TLU67704.1"/>
    </source>
</evidence>
<evidence type="ECO:0000313" key="3">
    <source>
        <dbReference type="Proteomes" id="UP000307790"/>
    </source>
</evidence>
<sequence>MTAIELIDEIRKIIRPIKTEKNDAISANALDDYLEAFRLELSYEEEEHAESQQRNLEESRQAHEINIANASAVNEINIANASAVNEINLEMFRAVMDTAMAAMKTSLVMNGAACIAILSFISSIWETPAASAISSMLLVFGIGIFCSGFGGGMSYLAQVSFQTDKYFQGGVFRVFSVSLVLFSFLTFGFGLWETTKILSSS</sequence>
<dbReference type="EMBL" id="VCBC01000002">
    <property type="protein sequence ID" value="TLU67704.1"/>
    <property type="molecule type" value="Genomic_DNA"/>
</dbReference>
<keyword evidence="3" id="KW-1185">Reference proteome</keyword>
<name>A0A5R9IQA0_9GAMM</name>
<keyword evidence="1" id="KW-1133">Transmembrane helix</keyword>